<feature type="domain" description="Protein-PII uridylyltransferase N-terminal" evidence="1">
    <location>
        <begin position="29"/>
        <end position="152"/>
    </location>
</feature>
<accession>W4QCS3</accession>
<keyword evidence="4" id="KW-1185">Reference proteome</keyword>
<name>W4QCS3_9BACI</name>
<dbReference type="Pfam" id="PF10335">
    <property type="entry name" value="DUF294_C"/>
    <property type="match status" value="1"/>
</dbReference>
<evidence type="ECO:0000259" key="1">
    <source>
        <dbReference type="Pfam" id="PF03445"/>
    </source>
</evidence>
<dbReference type="AlphaFoldDB" id="W4QCS3"/>
<dbReference type="GO" id="GO:0008773">
    <property type="term" value="F:[protein-PII] uridylyltransferase activity"/>
    <property type="evidence" value="ECO:0007669"/>
    <property type="project" value="InterPro"/>
</dbReference>
<evidence type="ECO:0008006" key="5">
    <source>
        <dbReference type="Google" id="ProtNLM"/>
    </source>
</evidence>
<gene>
    <name evidence="3" type="ORF">JCM9152_1138</name>
</gene>
<proteinExistence type="predicted"/>
<feature type="domain" description="DUF294" evidence="2">
    <location>
        <begin position="193"/>
        <end position="329"/>
    </location>
</feature>
<dbReference type="EMBL" id="BAUU01000006">
    <property type="protein sequence ID" value="GAE29757.1"/>
    <property type="molecule type" value="Genomic_DNA"/>
</dbReference>
<dbReference type="InterPro" id="IPR018821">
    <property type="entry name" value="DUF294_put_nucleoTrafse_sb-bd"/>
</dbReference>
<dbReference type="Proteomes" id="UP000018895">
    <property type="component" value="Unassembled WGS sequence"/>
</dbReference>
<organism evidence="3 4">
    <name type="scientific">Halalkalibacter hemicellulosilyticusJCM 9152</name>
    <dbReference type="NCBI Taxonomy" id="1236971"/>
    <lineage>
        <taxon>Bacteria</taxon>
        <taxon>Bacillati</taxon>
        <taxon>Bacillota</taxon>
        <taxon>Bacilli</taxon>
        <taxon>Bacillales</taxon>
        <taxon>Bacillaceae</taxon>
        <taxon>Halalkalibacter</taxon>
    </lineage>
</organism>
<reference evidence="3" key="1">
    <citation type="journal article" date="2014" name="Genome Announc.">
        <title>Draft Genome Sequences of Three Alkaliphilic Bacillus Strains, Bacillus wakoensis JCM 9140T, Bacillus akibai JCM 9157T, and Bacillus hemicellulosilyticus JCM 9152T.</title>
        <authorList>
            <person name="Yuki M."/>
            <person name="Oshima K."/>
            <person name="Suda W."/>
            <person name="Oshida Y."/>
            <person name="Kitamura K."/>
            <person name="Iida T."/>
            <person name="Hattori M."/>
            <person name="Ohkuma M."/>
        </authorList>
    </citation>
    <scope>NUCLEOTIDE SEQUENCE [LARGE SCALE GENOMIC DNA]</scope>
    <source>
        <strain evidence="3">JCM 9152</strain>
    </source>
</reference>
<evidence type="ECO:0000313" key="3">
    <source>
        <dbReference type="EMBL" id="GAE29757.1"/>
    </source>
</evidence>
<dbReference type="InterPro" id="IPR005105">
    <property type="entry name" value="GlnD_Uridyltrans_N"/>
</dbReference>
<evidence type="ECO:0000313" key="4">
    <source>
        <dbReference type="Proteomes" id="UP000018895"/>
    </source>
</evidence>
<comment type="caution">
    <text evidence="3">The sequence shown here is derived from an EMBL/GenBank/DDBJ whole genome shotgun (WGS) entry which is preliminary data.</text>
</comment>
<sequence length="335" mass="40033">MMNEMSEGLQREWDQHLKELLDERMKVIHDHTHTSASLQRSHDLIMKKAVCLALKRTEGEWGESPTHFTFFLMGSGARLEQAFWSDQDHGIIYEGESEWHRDYFVRLGRNIVDALSQVGYEPCDGHVMASNRKWCMSLDEWKIQLNGWLKENKWESLRYTLTFFDSRVLIGEEKLLHALKSYLFSYVEEHPFLLKRFTENTGRLRKGTGLFNQLLVETKGKHQGMFDLKQIVLFPYVNGMRLLALKHQIYEPSTLERFEQLPQIHQAIKNKQKSYERLLEKRIEWTKHVKEYDRVHHVSLKDIRAEDQKLLKKWVKEGHQLYREIERAFKEGEWT</sequence>
<dbReference type="CDD" id="cd05401">
    <property type="entry name" value="NT_GlnE_GlnD_like"/>
    <property type="match status" value="1"/>
</dbReference>
<evidence type="ECO:0000259" key="2">
    <source>
        <dbReference type="Pfam" id="PF10335"/>
    </source>
</evidence>
<dbReference type="STRING" id="1236971.JCM9152_1138"/>
<dbReference type="Pfam" id="PF03445">
    <property type="entry name" value="DUF294"/>
    <property type="match status" value="1"/>
</dbReference>
<protein>
    <recommendedName>
        <fullName evidence="5">CBS domain-containing protein</fullName>
    </recommendedName>
</protein>